<gene>
    <name evidence="2" type="ORF">A4U43_C04F11080</name>
</gene>
<dbReference type="Gramene" id="ONK71664">
    <property type="protein sequence ID" value="ONK71664"/>
    <property type="gene ID" value="A4U43_C04F11080"/>
</dbReference>
<keyword evidence="3" id="KW-1185">Reference proteome</keyword>
<accession>A0A5P1F0N6</accession>
<evidence type="ECO:0000313" key="3">
    <source>
        <dbReference type="Proteomes" id="UP000243459"/>
    </source>
</evidence>
<proteinExistence type="predicted"/>
<evidence type="ECO:0000313" key="2">
    <source>
        <dbReference type="EMBL" id="ONK71664.1"/>
    </source>
</evidence>
<dbReference type="EMBL" id="CM007384">
    <property type="protein sequence ID" value="ONK71664.1"/>
    <property type="molecule type" value="Genomic_DNA"/>
</dbReference>
<feature type="compositionally biased region" description="Low complexity" evidence="1">
    <location>
        <begin position="15"/>
        <end position="24"/>
    </location>
</feature>
<feature type="region of interest" description="Disordered" evidence="1">
    <location>
        <begin position="15"/>
        <end position="35"/>
    </location>
</feature>
<evidence type="ECO:0000256" key="1">
    <source>
        <dbReference type="SAM" id="MobiDB-lite"/>
    </source>
</evidence>
<name>A0A5P1F0N6_ASPOF</name>
<dbReference type="AlphaFoldDB" id="A0A5P1F0N6"/>
<dbReference type="Proteomes" id="UP000243459">
    <property type="component" value="Chromosome 4"/>
</dbReference>
<sequence>MLPLHRLLRRSSLLRRPPELSSVRGPPLHSASASSRVPEFMASCLDNVCERLSGLERRQEELVGKVDGLGLQLFEIISILKPSTQPPGPGPSSSS</sequence>
<organism evidence="2 3">
    <name type="scientific">Asparagus officinalis</name>
    <name type="common">Garden asparagus</name>
    <dbReference type="NCBI Taxonomy" id="4686"/>
    <lineage>
        <taxon>Eukaryota</taxon>
        <taxon>Viridiplantae</taxon>
        <taxon>Streptophyta</taxon>
        <taxon>Embryophyta</taxon>
        <taxon>Tracheophyta</taxon>
        <taxon>Spermatophyta</taxon>
        <taxon>Magnoliopsida</taxon>
        <taxon>Liliopsida</taxon>
        <taxon>Asparagales</taxon>
        <taxon>Asparagaceae</taxon>
        <taxon>Asparagoideae</taxon>
        <taxon>Asparagus</taxon>
    </lineage>
</organism>
<protein>
    <submittedName>
        <fullName evidence="2">Uncharacterized protein</fullName>
    </submittedName>
</protein>
<reference evidence="3" key="1">
    <citation type="journal article" date="2017" name="Nat. Commun.">
        <title>The asparagus genome sheds light on the origin and evolution of a young Y chromosome.</title>
        <authorList>
            <person name="Harkess A."/>
            <person name="Zhou J."/>
            <person name="Xu C."/>
            <person name="Bowers J.E."/>
            <person name="Van der Hulst R."/>
            <person name="Ayyampalayam S."/>
            <person name="Mercati F."/>
            <person name="Riccardi P."/>
            <person name="McKain M.R."/>
            <person name="Kakrana A."/>
            <person name="Tang H."/>
            <person name="Ray J."/>
            <person name="Groenendijk J."/>
            <person name="Arikit S."/>
            <person name="Mathioni S.M."/>
            <person name="Nakano M."/>
            <person name="Shan H."/>
            <person name="Telgmann-Rauber A."/>
            <person name="Kanno A."/>
            <person name="Yue Z."/>
            <person name="Chen H."/>
            <person name="Li W."/>
            <person name="Chen Y."/>
            <person name="Xu X."/>
            <person name="Zhang Y."/>
            <person name="Luo S."/>
            <person name="Chen H."/>
            <person name="Gao J."/>
            <person name="Mao Z."/>
            <person name="Pires J.C."/>
            <person name="Luo M."/>
            <person name="Kudrna D."/>
            <person name="Wing R.A."/>
            <person name="Meyers B.C."/>
            <person name="Yi K."/>
            <person name="Kong H."/>
            <person name="Lavrijsen P."/>
            <person name="Sunseri F."/>
            <person name="Falavigna A."/>
            <person name="Ye Y."/>
            <person name="Leebens-Mack J.H."/>
            <person name="Chen G."/>
        </authorList>
    </citation>
    <scope>NUCLEOTIDE SEQUENCE [LARGE SCALE GENOMIC DNA]</scope>
    <source>
        <strain evidence="3">cv. DH0086</strain>
    </source>
</reference>